<dbReference type="InterPro" id="IPR001296">
    <property type="entry name" value="Glyco_trans_1"/>
</dbReference>
<dbReference type="HOGENOM" id="CLU_803651_0_0_9"/>
<dbReference type="Gene3D" id="3.40.50.2000">
    <property type="entry name" value="Glycogen Phosphorylase B"/>
    <property type="match status" value="2"/>
</dbReference>
<dbReference type="SUPFAM" id="SSF53756">
    <property type="entry name" value="UDP-Glycosyltransferase/glycogen phosphorylase"/>
    <property type="match status" value="1"/>
</dbReference>
<evidence type="ECO:0000313" key="3">
    <source>
        <dbReference type="Proteomes" id="UP000010111"/>
    </source>
</evidence>
<proteinExistence type="predicted"/>
<protein>
    <submittedName>
        <fullName evidence="2">Glycosyl transferase group 1</fullName>
    </submittedName>
</protein>
<dbReference type="STRING" id="1064535.MELS_0815"/>
<keyword evidence="2" id="KW-0808">Transferase</keyword>
<dbReference type="InterPro" id="IPR050194">
    <property type="entry name" value="Glycosyltransferase_grp1"/>
</dbReference>
<reference evidence="2 3" key="1">
    <citation type="journal article" date="2011" name="J. Bacteriol.">
        <title>Genome Sequence of the Ruminal Bacterium Megasphaera elsdenii.</title>
        <authorList>
            <person name="Marx H."/>
            <person name="Graf A.B."/>
            <person name="Tatto N."/>
            <person name="Thallinger G.G."/>
            <person name="Mattanovich D."/>
            <person name="Sauer M."/>
        </authorList>
    </citation>
    <scope>NUCLEOTIDE SEQUENCE [LARGE SCALE GENOMIC DNA]</scope>
    <source>
        <strain evidence="2 3">DSM 20460</strain>
    </source>
</reference>
<evidence type="ECO:0000259" key="1">
    <source>
        <dbReference type="Pfam" id="PF00534"/>
    </source>
</evidence>
<evidence type="ECO:0000313" key="2">
    <source>
        <dbReference type="EMBL" id="CCC73037.1"/>
    </source>
</evidence>
<dbReference type="AlphaFoldDB" id="G0VNK9"/>
<gene>
    <name evidence="2" type="ORF">MELS_0815</name>
</gene>
<dbReference type="GO" id="GO:0016757">
    <property type="term" value="F:glycosyltransferase activity"/>
    <property type="evidence" value="ECO:0007669"/>
    <property type="project" value="InterPro"/>
</dbReference>
<sequence>MKIAILGPVITKKYFGGVATFDEGLAFAFSQLGYEVLIITTQRSKVTNLSLNIKQVSKLQVVANIRKYKPDLVIASLQYAAYFPFIHYGVKILFLHGFFNFQSYGILKTLLAVGATKFMAKYSDKILANSNFTATINRRIWNIPVDGIAHLGADECFLKKISQNRNSVKKKSGQILFTGRLVLSKRIDTIIRALSLLNRDGIGYNFVLAGDGPELSHLMKLAQQLDVSVNFMGRVSHDEIYKLYQESELFISLGESESFGLTYVEALLSNCKIVCPRTGGQVEFFNHYSKYVGFVNPLDDLNIENTIKQLLLKPTESFISFDDFDKFNYRKTAQSIVNIMSKESV</sequence>
<dbReference type="KEGG" id="med:MELS_0815"/>
<organism evidence="2 3">
    <name type="scientific">Megasphaera elsdenii DSM 20460</name>
    <dbReference type="NCBI Taxonomy" id="1064535"/>
    <lineage>
        <taxon>Bacteria</taxon>
        <taxon>Bacillati</taxon>
        <taxon>Bacillota</taxon>
        <taxon>Negativicutes</taxon>
        <taxon>Veillonellales</taxon>
        <taxon>Veillonellaceae</taxon>
        <taxon>Megasphaera</taxon>
    </lineage>
</organism>
<name>G0VNK9_MEGEL</name>
<dbReference type="CDD" id="cd03801">
    <property type="entry name" value="GT4_PimA-like"/>
    <property type="match status" value="1"/>
</dbReference>
<keyword evidence="3" id="KW-1185">Reference proteome</keyword>
<dbReference type="EMBL" id="HE576794">
    <property type="protein sequence ID" value="CCC73037.1"/>
    <property type="molecule type" value="Genomic_DNA"/>
</dbReference>
<dbReference type="Proteomes" id="UP000010111">
    <property type="component" value="Chromosome"/>
</dbReference>
<dbReference type="Pfam" id="PF00534">
    <property type="entry name" value="Glycos_transf_1"/>
    <property type="match status" value="1"/>
</dbReference>
<dbReference type="eggNOG" id="COG0438">
    <property type="taxonomic scope" value="Bacteria"/>
</dbReference>
<dbReference type="PANTHER" id="PTHR45947">
    <property type="entry name" value="SULFOQUINOVOSYL TRANSFERASE SQD2"/>
    <property type="match status" value="1"/>
</dbReference>
<dbReference type="PANTHER" id="PTHR45947:SF3">
    <property type="entry name" value="SULFOQUINOVOSYL TRANSFERASE SQD2"/>
    <property type="match status" value="1"/>
</dbReference>
<accession>G0VNK9</accession>
<feature type="domain" description="Glycosyl transferase family 1" evidence="1">
    <location>
        <begin position="163"/>
        <end position="314"/>
    </location>
</feature>